<evidence type="ECO:0000256" key="2">
    <source>
        <dbReference type="ARBA" id="ARBA00022801"/>
    </source>
</evidence>
<dbReference type="InterPro" id="IPR006047">
    <property type="entry name" value="GH13_cat_dom"/>
</dbReference>
<dbReference type="CDD" id="cd11331">
    <property type="entry name" value="AmyAc_OligoGlu_like"/>
    <property type="match status" value="1"/>
</dbReference>
<dbReference type="Gene3D" id="2.60.40.1180">
    <property type="entry name" value="Golgi alpha-mannosidase II"/>
    <property type="match status" value="1"/>
</dbReference>
<evidence type="ECO:0000256" key="1">
    <source>
        <dbReference type="ARBA" id="ARBA00008061"/>
    </source>
</evidence>
<sequence>MTEDATLGRLPAGELWWKAGIVYQIYPRSFQDTDGDGVGDLKGVTARLDYLAWLGVDALWLSPVCRSPMADYGYDVSDYCDIDPLFGTLADFDALVAEAHRRRLRVIMDFVPNHTSQDHPWFRESRTSRDNPKRDWYIWRDPAPDGGPPNNWISNFGGPAWTLDPATGQYYYHAFLREQPDLNWRNPAVRAAMLDVLRFWLDRGVDGFRVDVIWHLMKDEAFRDNPVNPDYVPGDPEINRLVQLHSADQPEVMEVIAAMRAVLEEYDARVLIGEIYLPLERLVAYYGVDLSGAHLPFNFQLIQTPWHAVAVADLVAEYEAALPPGGWPNWVLGNHDQPRIAARVGDAQARVAAVLLLTLRGTPTLYYGDEIGLGRVPIPPERVRDPWEHNEPGRGRDPERTPMQWTPGPRAGFSTVEPWLPLDPQAETRNVEVLRDDPASILTLHRRLIALRREHPALSIGAYRAVSVAGDVLVYERLHGDEIVRVALNFGHGSCLVDVPPEAAWEVLLSSAGGRRGEGPQDGRFALAGDEALVLIRRPPGAAG</sequence>
<dbReference type="Pfam" id="PF11941">
    <property type="entry name" value="DUF3459"/>
    <property type="match status" value="1"/>
</dbReference>
<dbReference type="Proteomes" id="UP000035955">
    <property type="component" value="Unassembled WGS sequence"/>
</dbReference>
<name>A0A0J6SFZ3_9HYPH</name>
<dbReference type="Gene3D" id="3.20.20.80">
    <property type="entry name" value="Glycosidases"/>
    <property type="match status" value="2"/>
</dbReference>
<feature type="domain" description="Glycosyl hydrolase family 13 catalytic" evidence="5">
    <location>
        <begin position="24"/>
        <end position="400"/>
    </location>
</feature>
<dbReference type="GO" id="GO:0004556">
    <property type="term" value="F:alpha-amylase activity"/>
    <property type="evidence" value="ECO:0007669"/>
    <property type="project" value="TreeGrafter"/>
</dbReference>
<dbReference type="PATRIC" id="fig|298794.3.peg.2297"/>
<keyword evidence="2" id="KW-0378">Hydrolase</keyword>
<proteinExistence type="inferred from homology"/>
<dbReference type="InterPro" id="IPR017853">
    <property type="entry name" value="GH"/>
</dbReference>
<dbReference type="InterPro" id="IPR022567">
    <property type="entry name" value="DUF3459"/>
</dbReference>
<evidence type="ECO:0000256" key="4">
    <source>
        <dbReference type="SAM" id="MobiDB-lite"/>
    </source>
</evidence>
<dbReference type="PANTHER" id="PTHR10357">
    <property type="entry name" value="ALPHA-AMYLASE FAMILY MEMBER"/>
    <property type="match status" value="1"/>
</dbReference>
<dbReference type="Gene3D" id="3.90.400.10">
    <property type="entry name" value="Oligo-1,6-glucosidase, Domain 2"/>
    <property type="match status" value="1"/>
</dbReference>
<dbReference type="AlphaFoldDB" id="A0A0J6SFZ3"/>
<protein>
    <submittedName>
        <fullName evidence="6">Alpha-amylase</fullName>
    </submittedName>
</protein>
<dbReference type="GO" id="GO:0009313">
    <property type="term" value="P:oligosaccharide catabolic process"/>
    <property type="evidence" value="ECO:0007669"/>
    <property type="project" value="TreeGrafter"/>
</dbReference>
<comment type="similarity">
    <text evidence="1">Belongs to the glycosyl hydrolase 13 family.</text>
</comment>
<keyword evidence="7" id="KW-1185">Reference proteome</keyword>
<reference evidence="6 7" key="1">
    <citation type="submission" date="2015-03" db="EMBL/GenBank/DDBJ databases">
        <title>Genome sequencing of Methylobacterium variabile DSM 16961.</title>
        <authorList>
            <person name="Chaudhry V."/>
            <person name="Patil P.B."/>
        </authorList>
    </citation>
    <scope>NUCLEOTIDE SEQUENCE [LARGE SCALE GENOMIC DNA]</scope>
    <source>
        <strain evidence="6 7">DSM 16961</strain>
    </source>
</reference>
<dbReference type="RefSeq" id="WP_048446709.1">
    <property type="nucleotide sequence ID" value="NZ_LABY01000178.1"/>
</dbReference>
<dbReference type="SUPFAM" id="SSF51445">
    <property type="entry name" value="(Trans)glycosidases"/>
    <property type="match status" value="1"/>
</dbReference>
<dbReference type="SMART" id="SM00642">
    <property type="entry name" value="Aamy"/>
    <property type="match status" value="1"/>
</dbReference>
<dbReference type="FunFam" id="3.90.400.10:FF:000002">
    <property type="entry name" value="Sucrose isomerase"/>
    <property type="match status" value="1"/>
</dbReference>
<dbReference type="InterPro" id="IPR045857">
    <property type="entry name" value="O16G_dom_2"/>
</dbReference>
<organism evidence="6 7">
    <name type="scientific">Methylobacterium variabile</name>
    <dbReference type="NCBI Taxonomy" id="298794"/>
    <lineage>
        <taxon>Bacteria</taxon>
        <taxon>Pseudomonadati</taxon>
        <taxon>Pseudomonadota</taxon>
        <taxon>Alphaproteobacteria</taxon>
        <taxon>Hyphomicrobiales</taxon>
        <taxon>Methylobacteriaceae</taxon>
        <taxon>Methylobacterium</taxon>
    </lineage>
</organism>
<dbReference type="EMBL" id="LABY01000178">
    <property type="protein sequence ID" value="KMO32278.1"/>
    <property type="molecule type" value="Genomic_DNA"/>
</dbReference>
<evidence type="ECO:0000259" key="5">
    <source>
        <dbReference type="SMART" id="SM00642"/>
    </source>
</evidence>
<feature type="compositionally biased region" description="Basic and acidic residues" evidence="4">
    <location>
        <begin position="383"/>
        <end position="400"/>
    </location>
</feature>
<keyword evidence="3" id="KW-0326">Glycosidase</keyword>
<evidence type="ECO:0000313" key="7">
    <source>
        <dbReference type="Proteomes" id="UP000035955"/>
    </source>
</evidence>
<dbReference type="PANTHER" id="PTHR10357:SF179">
    <property type="entry name" value="NEUTRAL AND BASIC AMINO ACID TRANSPORT PROTEIN RBAT"/>
    <property type="match status" value="1"/>
</dbReference>
<dbReference type="SUPFAM" id="SSF51011">
    <property type="entry name" value="Glycosyl hydrolase domain"/>
    <property type="match status" value="1"/>
</dbReference>
<accession>A0A0J6SFZ3</accession>
<comment type="caution">
    <text evidence="6">The sequence shown here is derived from an EMBL/GenBank/DDBJ whole genome shotgun (WGS) entry which is preliminary data.</text>
</comment>
<feature type="region of interest" description="Disordered" evidence="4">
    <location>
        <begin position="383"/>
        <end position="405"/>
    </location>
</feature>
<evidence type="ECO:0000313" key="6">
    <source>
        <dbReference type="EMBL" id="KMO32278.1"/>
    </source>
</evidence>
<evidence type="ECO:0000256" key="3">
    <source>
        <dbReference type="ARBA" id="ARBA00023295"/>
    </source>
</evidence>
<dbReference type="Pfam" id="PF00128">
    <property type="entry name" value="Alpha-amylase"/>
    <property type="match status" value="1"/>
</dbReference>
<dbReference type="InterPro" id="IPR013780">
    <property type="entry name" value="Glyco_hydro_b"/>
</dbReference>
<gene>
    <name evidence="6" type="ORF">VQ02_23850</name>
</gene>